<sequence length="31" mass="3804">MQNKLIFKFWRRTHIKESTDTEIGTINTHEE</sequence>
<protein>
    <submittedName>
        <fullName evidence="1">Uncharacterized protein</fullName>
    </submittedName>
</protein>
<evidence type="ECO:0000313" key="1">
    <source>
        <dbReference type="EMBL" id="CAF3679498.1"/>
    </source>
</evidence>
<accession>A0A818T3K2</accession>
<evidence type="ECO:0000313" key="2">
    <source>
        <dbReference type="Proteomes" id="UP000663869"/>
    </source>
</evidence>
<dbReference type="AlphaFoldDB" id="A0A818T3K2"/>
<comment type="caution">
    <text evidence="1">The sequence shown here is derived from an EMBL/GenBank/DDBJ whole genome shotgun (WGS) entry which is preliminary data.</text>
</comment>
<name>A0A818T3K2_9BILA</name>
<organism evidence="1 2">
    <name type="scientific">Rotaria socialis</name>
    <dbReference type="NCBI Taxonomy" id="392032"/>
    <lineage>
        <taxon>Eukaryota</taxon>
        <taxon>Metazoa</taxon>
        <taxon>Spiralia</taxon>
        <taxon>Gnathifera</taxon>
        <taxon>Rotifera</taxon>
        <taxon>Eurotatoria</taxon>
        <taxon>Bdelloidea</taxon>
        <taxon>Philodinida</taxon>
        <taxon>Philodinidae</taxon>
        <taxon>Rotaria</taxon>
    </lineage>
</organism>
<proteinExistence type="predicted"/>
<gene>
    <name evidence="1" type="ORF">FME351_LOCUS26271</name>
</gene>
<dbReference type="EMBL" id="CAJNYU010003517">
    <property type="protein sequence ID" value="CAF3679498.1"/>
    <property type="molecule type" value="Genomic_DNA"/>
</dbReference>
<dbReference type="Proteomes" id="UP000663869">
    <property type="component" value="Unassembled WGS sequence"/>
</dbReference>
<feature type="non-terminal residue" evidence="1">
    <location>
        <position position="1"/>
    </location>
</feature>
<reference evidence="1" key="1">
    <citation type="submission" date="2021-02" db="EMBL/GenBank/DDBJ databases">
        <authorList>
            <person name="Nowell W R."/>
        </authorList>
    </citation>
    <scope>NUCLEOTIDE SEQUENCE</scope>
</reference>